<organism evidence="3 4">
    <name type="scientific">Nocardia fluminea</name>
    <dbReference type="NCBI Taxonomy" id="134984"/>
    <lineage>
        <taxon>Bacteria</taxon>
        <taxon>Bacillati</taxon>
        <taxon>Actinomycetota</taxon>
        <taxon>Actinomycetes</taxon>
        <taxon>Mycobacteriales</taxon>
        <taxon>Nocardiaceae</taxon>
        <taxon>Nocardia</taxon>
    </lineage>
</organism>
<keyword evidence="1" id="KW-1133">Transmembrane helix</keyword>
<dbReference type="EMBL" id="PJMW01000004">
    <property type="protein sequence ID" value="PKV76508.1"/>
    <property type="molecule type" value="Genomic_DNA"/>
</dbReference>
<keyword evidence="1" id="KW-0472">Membrane</keyword>
<keyword evidence="3" id="KW-0269">Exonuclease</keyword>
<keyword evidence="1" id="KW-0812">Transmembrane</keyword>
<sequence length="316" mass="33690">MMRKRVERALLVLGWGAVVAAVAGIVLHVVDWRQKSMVLLASGAMWLMLGAVVGLVLLLLARGWRSSGAAVLVLAGAAWLVVPSYIPEARAADGPELVVMQSNILFGKADPVAVVGAVRENDVDVLTVEELTVDSITGLRGAGLEERLPYFYLEPAQSGGGGTGIYSRYPLRDTKKYDGFIMSNISATMQHPQRGPMSVFAFHPIPPNLDFGAWSAEMRRVDEILAATSAPAIVGADFNATHDHSAYRGLLDGAFASAADQTGDGVLLTYPADRRWGPVIGIDHILVAGGVAEQIRTLTIPGSDHRAVLATIRMDL</sequence>
<keyword evidence="3" id="KW-0255">Endonuclease</keyword>
<keyword evidence="4" id="KW-1185">Reference proteome</keyword>
<dbReference type="Pfam" id="PF03372">
    <property type="entry name" value="Exo_endo_phos"/>
    <property type="match status" value="1"/>
</dbReference>
<feature type="transmembrane region" description="Helical" evidence="1">
    <location>
        <begin position="68"/>
        <end position="86"/>
    </location>
</feature>
<dbReference type="GO" id="GO:0004527">
    <property type="term" value="F:exonuclease activity"/>
    <property type="evidence" value="ECO:0007669"/>
    <property type="project" value="UniProtKB-KW"/>
</dbReference>
<reference evidence="3 4" key="1">
    <citation type="submission" date="2017-12" db="EMBL/GenBank/DDBJ databases">
        <title>Sequencing the genomes of 1000 Actinobacteria strains.</title>
        <authorList>
            <person name="Klenk H.-P."/>
        </authorList>
    </citation>
    <scope>NUCLEOTIDE SEQUENCE [LARGE SCALE GENOMIC DNA]</scope>
    <source>
        <strain evidence="3 4">DSM 44489</strain>
    </source>
</reference>
<comment type="caution">
    <text evidence="3">The sequence shown here is derived from an EMBL/GenBank/DDBJ whole genome shotgun (WGS) entry which is preliminary data.</text>
</comment>
<evidence type="ECO:0000313" key="4">
    <source>
        <dbReference type="Proteomes" id="UP000233766"/>
    </source>
</evidence>
<dbReference type="InterPro" id="IPR036691">
    <property type="entry name" value="Endo/exonu/phosph_ase_sf"/>
</dbReference>
<evidence type="ECO:0000256" key="1">
    <source>
        <dbReference type="SAM" id="Phobius"/>
    </source>
</evidence>
<evidence type="ECO:0000259" key="2">
    <source>
        <dbReference type="Pfam" id="PF03372"/>
    </source>
</evidence>
<dbReference type="GO" id="GO:0004519">
    <property type="term" value="F:endonuclease activity"/>
    <property type="evidence" value="ECO:0007669"/>
    <property type="project" value="UniProtKB-KW"/>
</dbReference>
<dbReference type="OrthoDB" id="2340043at2"/>
<keyword evidence="3" id="KW-0378">Hydrolase</keyword>
<accession>A0A2N3V4F7</accession>
<proteinExistence type="predicted"/>
<dbReference type="AlphaFoldDB" id="A0A2N3V4F7"/>
<gene>
    <name evidence="3" type="ORF">ATK86_7437</name>
</gene>
<name>A0A2N3V4F7_9NOCA</name>
<dbReference type="SUPFAM" id="SSF56219">
    <property type="entry name" value="DNase I-like"/>
    <property type="match status" value="1"/>
</dbReference>
<dbReference type="InterPro" id="IPR005135">
    <property type="entry name" value="Endo/exonuclease/phosphatase"/>
</dbReference>
<keyword evidence="3" id="KW-0540">Nuclease</keyword>
<dbReference type="RefSeq" id="WP_101469166.1">
    <property type="nucleotide sequence ID" value="NZ_PJMW01000004.1"/>
</dbReference>
<evidence type="ECO:0000313" key="3">
    <source>
        <dbReference type="EMBL" id="PKV76508.1"/>
    </source>
</evidence>
<dbReference type="Gene3D" id="3.60.10.10">
    <property type="entry name" value="Endonuclease/exonuclease/phosphatase"/>
    <property type="match status" value="1"/>
</dbReference>
<feature type="transmembrane region" description="Helical" evidence="1">
    <location>
        <begin position="39"/>
        <end position="61"/>
    </location>
</feature>
<protein>
    <submittedName>
        <fullName evidence="3">Endonuclease/exonuclease/phosphatase (EEP) superfamily protein YafD</fullName>
    </submittedName>
</protein>
<dbReference type="Proteomes" id="UP000233766">
    <property type="component" value="Unassembled WGS sequence"/>
</dbReference>
<feature type="domain" description="Endonuclease/exonuclease/phosphatase" evidence="2">
    <location>
        <begin position="100"/>
        <end position="305"/>
    </location>
</feature>